<reference evidence="2" key="1">
    <citation type="journal article" date="2022" name="Mol. Ecol. Resour.">
        <title>The genomes of chicory, endive, great burdock and yacon provide insights into Asteraceae palaeo-polyploidization history and plant inulin production.</title>
        <authorList>
            <person name="Fan W."/>
            <person name="Wang S."/>
            <person name="Wang H."/>
            <person name="Wang A."/>
            <person name="Jiang F."/>
            <person name="Liu H."/>
            <person name="Zhao H."/>
            <person name="Xu D."/>
            <person name="Zhang Y."/>
        </authorList>
    </citation>
    <scope>NUCLEOTIDE SEQUENCE [LARGE SCALE GENOMIC DNA]</scope>
    <source>
        <strain evidence="2">cv. Niubang</strain>
    </source>
</reference>
<dbReference type="EMBL" id="CM042059">
    <property type="protein sequence ID" value="KAI3681653.1"/>
    <property type="molecule type" value="Genomic_DNA"/>
</dbReference>
<comment type="caution">
    <text evidence="1">The sequence shown here is derived from an EMBL/GenBank/DDBJ whole genome shotgun (WGS) entry which is preliminary data.</text>
</comment>
<accession>A0ACB8YDG1</accession>
<organism evidence="1 2">
    <name type="scientific">Arctium lappa</name>
    <name type="common">Greater burdock</name>
    <name type="synonym">Lappa major</name>
    <dbReference type="NCBI Taxonomy" id="4217"/>
    <lineage>
        <taxon>Eukaryota</taxon>
        <taxon>Viridiplantae</taxon>
        <taxon>Streptophyta</taxon>
        <taxon>Embryophyta</taxon>
        <taxon>Tracheophyta</taxon>
        <taxon>Spermatophyta</taxon>
        <taxon>Magnoliopsida</taxon>
        <taxon>eudicotyledons</taxon>
        <taxon>Gunneridae</taxon>
        <taxon>Pentapetalae</taxon>
        <taxon>asterids</taxon>
        <taxon>campanulids</taxon>
        <taxon>Asterales</taxon>
        <taxon>Asteraceae</taxon>
        <taxon>Carduoideae</taxon>
        <taxon>Cardueae</taxon>
        <taxon>Arctiinae</taxon>
        <taxon>Arctium</taxon>
    </lineage>
</organism>
<name>A0ACB8YDG1_ARCLA</name>
<sequence>MASPEVAMPPASSKTKSYVGNKRKEDIRMTNINVARSVSSVVHTSLGHRGMDKMISTASGEVIITNDGATILDKMEVLQPPAKMLVELSKSQDIVAGDVLVGSLIHMLDGYQRLIGNMRVDLWFQVEAPVNNVIDAIPMATTYVFYFCPDENDLWSSMSVLYQLLFWSYCFVSPM</sequence>
<keyword evidence="2" id="KW-1185">Reference proteome</keyword>
<gene>
    <name evidence="1" type="ORF">L6452_36455</name>
</gene>
<proteinExistence type="predicted"/>
<evidence type="ECO:0000313" key="2">
    <source>
        <dbReference type="Proteomes" id="UP001055879"/>
    </source>
</evidence>
<dbReference type="Proteomes" id="UP001055879">
    <property type="component" value="Linkage Group LG13"/>
</dbReference>
<protein>
    <submittedName>
        <fullName evidence="1">Uncharacterized protein</fullName>
    </submittedName>
</protein>
<evidence type="ECO:0000313" key="1">
    <source>
        <dbReference type="EMBL" id="KAI3681653.1"/>
    </source>
</evidence>
<reference evidence="1 2" key="2">
    <citation type="journal article" date="2022" name="Mol. Ecol. Resour.">
        <title>The genomes of chicory, endive, great burdock and yacon provide insights into Asteraceae paleo-polyploidization history and plant inulin production.</title>
        <authorList>
            <person name="Fan W."/>
            <person name="Wang S."/>
            <person name="Wang H."/>
            <person name="Wang A."/>
            <person name="Jiang F."/>
            <person name="Liu H."/>
            <person name="Zhao H."/>
            <person name="Xu D."/>
            <person name="Zhang Y."/>
        </authorList>
    </citation>
    <scope>NUCLEOTIDE SEQUENCE [LARGE SCALE GENOMIC DNA]</scope>
    <source>
        <strain evidence="2">cv. Niubang</strain>
    </source>
</reference>